<name>A0A4S4LPR8_9AGAM</name>
<reference evidence="1 2" key="1">
    <citation type="submission" date="2019-02" db="EMBL/GenBank/DDBJ databases">
        <title>Genome sequencing of the rare red list fungi Phellinidium pouzarii.</title>
        <authorList>
            <person name="Buettner E."/>
            <person name="Kellner H."/>
        </authorList>
    </citation>
    <scope>NUCLEOTIDE SEQUENCE [LARGE SCALE GENOMIC DNA]</scope>
    <source>
        <strain evidence="1 2">DSM 108285</strain>
    </source>
</reference>
<dbReference type="Pfam" id="PF10294">
    <property type="entry name" value="Methyltransf_16"/>
    <property type="match status" value="1"/>
</dbReference>
<dbReference type="InterPro" id="IPR019410">
    <property type="entry name" value="Methyltransf_16"/>
</dbReference>
<evidence type="ECO:0000313" key="1">
    <source>
        <dbReference type="EMBL" id="THH12090.1"/>
    </source>
</evidence>
<dbReference type="Proteomes" id="UP000308199">
    <property type="component" value="Unassembled WGS sequence"/>
</dbReference>
<dbReference type="PANTHER" id="PTHR14614">
    <property type="entry name" value="HEPATOCELLULAR CARCINOMA-ASSOCIATED ANTIGEN"/>
    <property type="match status" value="1"/>
</dbReference>
<dbReference type="Gene3D" id="3.40.50.150">
    <property type="entry name" value="Vaccinia Virus protein VP39"/>
    <property type="match status" value="1"/>
</dbReference>
<proteinExistence type="predicted"/>
<dbReference type="InterPro" id="IPR029063">
    <property type="entry name" value="SAM-dependent_MTases_sf"/>
</dbReference>
<comment type="caution">
    <text evidence="1">The sequence shown here is derived from an EMBL/GenBank/DDBJ whole genome shotgun (WGS) entry which is preliminary data.</text>
</comment>
<protein>
    <submittedName>
        <fullName evidence="1">Uncharacterized protein</fullName>
    </submittedName>
</protein>
<dbReference type="AlphaFoldDB" id="A0A4S4LPR8"/>
<dbReference type="GO" id="GO:0008757">
    <property type="term" value="F:S-adenosylmethionine-dependent methyltransferase activity"/>
    <property type="evidence" value="ECO:0007669"/>
    <property type="project" value="UniProtKB-ARBA"/>
</dbReference>
<evidence type="ECO:0000313" key="2">
    <source>
        <dbReference type="Proteomes" id="UP000308199"/>
    </source>
</evidence>
<dbReference type="EMBL" id="SGPK01000004">
    <property type="protein sequence ID" value="THH12090.1"/>
    <property type="molecule type" value="Genomic_DNA"/>
</dbReference>
<sequence length="352" mass="38940">MQTSTITVDSPEIEEPEDILSTSLGILYNYAAISFTVAGSTFTYTYAGDTASHTNVVGGEAGRTVDLKTSPRSITLRLHTPDTLPRNWGLHVSSVWASSLVLADHISCLGLEALVRSRWCSLSESAFDVLELGAGAGLPGLLIAKCLERISTSKSTTSVPNSSDQRNPLWRVTLSDYPDDLLIENLRANVRENGFMINELCTSGASNSTHDSNSQGRVRVVPYAWGDDIPPALLSSGSPSKDEGYDLIIAADTLWNAGLHEAFLYTLQRLLRRAPHARVHLVAGLHTGRLTLRMFLNLVHFKSELNVLEVEEWEVSGERAKRAWEERLDEDTAERRRWIVWIVLGWNRGVID</sequence>
<dbReference type="PANTHER" id="PTHR14614:SF130">
    <property type="entry name" value="PROTEIN-LYSINE N-METHYLTRANSFERASE EEF2KMT"/>
    <property type="match status" value="1"/>
</dbReference>
<accession>A0A4S4LPR8</accession>
<organism evidence="1 2">
    <name type="scientific">Phellinidium pouzarii</name>
    <dbReference type="NCBI Taxonomy" id="167371"/>
    <lineage>
        <taxon>Eukaryota</taxon>
        <taxon>Fungi</taxon>
        <taxon>Dikarya</taxon>
        <taxon>Basidiomycota</taxon>
        <taxon>Agaricomycotina</taxon>
        <taxon>Agaricomycetes</taxon>
        <taxon>Hymenochaetales</taxon>
        <taxon>Hymenochaetaceae</taxon>
        <taxon>Phellinidium</taxon>
    </lineage>
</organism>
<gene>
    <name evidence="1" type="ORF">EW145_g230</name>
</gene>
<keyword evidence="2" id="KW-1185">Reference proteome</keyword>
<dbReference type="OrthoDB" id="407325at2759"/>
<dbReference type="SUPFAM" id="SSF53335">
    <property type="entry name" value="S-adenosyl-L-methionine-dependent methyltransferases"/>
    <property type="match status" value="1"/>
</dbReference>
<dbReference type="GO" id="GO:0005737">
    <property type="term" value="C:cytoplasm"/>
    <property type="evidence" value="ECO:0007669"/>
    <property type="project" value="TreeGrafter"/>
</dbReference>